<dbReference type="EMBL" id="ML977175">
    <property type="protein sequence ID" value="KAF1983445.1"/>
    <property type="molecule type" value="Genomic_DNA"/>
</dbReference>
<dbReference type="PRINTS" id="PR00463">
    <property type="entry name" value="EP450I"/>
</dbReference>
<name>A0A6G1GR81_9PEZI</name>
<proteinExistence type="predicted"/>
<dbReference type="Proteomes" id="UP000800041">
    <property type="component" value="Unassembled WGS sequence"/>
</dbReference>
<gene>
    <name evidence="2" type="ORF">K402DRAFT_396691</name>
</gene>
<dbReference type="PANTHER" id="PTHR24305:SF222">
    <property type="entry name" value="CYTOCHROME P450 MONOOXYGENASE STCS"/>
    <property type="match status" value="1"/>
</dbReference>
<dbReference type="OrthoDB" id="10029320at2759"/>
<dbReference type="SUPFAM" id="SSF48264">
    <property type="entry name" value="Cytochrome P450"/>
    <property type="match status" value="1"/>
</dbReference>
<sequence>MVATSILQVVLAASAILLYYAYSRVKYERFERFKRLPQLPPSLIWGHLKALHEGLLKLGDSRMHEDYFFRECGTMLGSPEVYFADLRPVLKPMVHVSSHEVAEQISSVSKTFRYSFPKSPTVAALGALIGKYSIIAAEGEDWKGLRKQLNPGFARSHLIGLLPEITAKTEVFIKRLDGLAHSGVEFCLDVNCLELTFDIIGSVVMGQELHAQEPGQQDPLVVQYRELIATFEEDGGLLLKAKRKIQGIWLARQVNKSLTAVVRQSYTSKRDQAQATEQKTSSARSVLDLSLDGIDEITPKSLQVAADQLKSFIFAGHDTTGIVLQWAFYELSRSPHVLAKLRKELDDVLGVNADPAYISEALNSRGEEAQSKLAYLSAVVKEILRLYPPAATARLAPPGATIKLTNGEEHLVEGAIVYINHHAVQRDPAVYGATCDDFVPERWLGDVSTSDTEGTHSQVTAASIPKSAWRAFERGPRNCIGQELANLEIRAILATAVRRYDFTKVGAGELVLEDGKPVENEKGQYEVKSQMFNMRQVTSKPFDGMRMKVKFHEVGA</sequence>
<dbReference type="PRINTS" id="PR00385">
    <property type="entry name" value="P450"/>
</dbReference>
<keyword evidence="1" id="KW-0408">Iron</keyword>
<dbReference type="InterPro" id="IPR036396">
    <property type="entry name" value="Cyt_P450_sf"/>
</dbReference>
<comment type="cofactor">
    <cofactor evidence="1">
        <name>heme</name>
        <dbReference type="ChEBI" id="CHEBI:30413"/>
    </cofactor>
</comment>
<evidence type="ECO:0000313" key="2">
    <source>
        <dbReference type="EMBL" id="KAF1983445.1"/>
    </source>
</evidence>
<feature type="binding site" description="axial binding residue" evidence="1">
    <location>
        <position position="479"/>
    </location>
    <ligand>
        <name>heme</name>
        <dbReference type="ChEBI" id="CHEBI:30413"/>
    </ligand>
    <ligandPart>
        <name>Fe</name>
        <dbReference type="ChEBI" id="CHEBI:18248"/>
    </ligandPart>
</feature>
<dbReference type="AlphaFoldDB" id="A0A6G1GR81"/>
<dbReference type="Pfam" id="PF00067">
    <property type="entry name" value="p450"/>
    <property type="match status" value="1"/>
</dbReference>
<accession>A0A6G1GR81</accession>
<keyword evidence="1" id="KW-0479">Metal-binding</keyword>
<protein>
    <submittedName>
        <fullName evidence="2">Cytochrome P450</fullName>
    </submittedName>
</protein>
<dbReference type="InterPro" id="IPR001128">
    <property type="entry name" value="Cyt_P450"/>
</dbReference>
<organism evidence="2 3">
    <name type="scientific">Aulographum hederae CBS 113979</name>
    <dbReference type="NCBI Taxonomy" id="1176131"/>
    <lineage>
        <taxon>Eukaryota</taxon>
        <taxon>Fungi</taxon>
        <taxon>Dikarya</taxon>
        <taxon>Ascomycota</taxon>
        <taxon>Pezizomycotina</taxon>
        <taxon>Dothideomycetes</taxon>
        <taxon>Pleosporomycetidae</taxon>
        <taxon>Aulographales</taxon>
        <taxon>Aulographaceae</taxon>
    </lineage>
</organism>
<dbReference type="GO" id="GO:0016705">
    <property type="term" value="F:oxidoreductase activity, acting on paired donors, with incorporation or reduction of molecular oxygen"/>
    <property type="evidence" value="ECO:0007669"/>
    <property type="project" value="InterPro"/>
</dbReference>
<evidence type="ECO:0000313" key="3">
    <source>
        <dbReference type="Proteomes" id="UP000800041"/>
    </source>
</evidence>
<dbReference type="PANTHER" id="PTHR24305">
    <property type="entry name" value="CYTOCHROME P450"/>
    <property type="match status" value="1"/>
</dbReference>
<dbReference type="InterPro" id="IPR002401">
    <property type="entry name" value="Cyt_P450_E_grp-I"/>
</dbReference>
<keyword evidence="3" id="KW-1185">Reference proteome</keyword>
<dbReference type="GO" id="GO:0005506">
    <property type="term" value="F:iron ion binding"/>
    <property type="evidence" value="ECO:0007669"/>
    <property type="project" value="InterPro"/>
</dbReference>
<keyword evidence="1" id="KW-0349">Heme</keyword>
<dbReference type="InterPro" id="IPR050121">
    <property type="entry name" value="Cytochrome_P450_monoxygenase"/>
</dbReference>
<dbReference type="GO" id="GO:0020037">
    <property type="term" value="F:heme binding"/>
    <property type="evidence" value="ECO:0007669"/>
    <property type="project" value="InterPro"/>
</dbReference>
<dbReference type="CDD" id="cd11051">
    <property type="entry name" value="CYP59-like"/>
    <property type="match status" value="1"/>
</dbReference>
<dbReference type="GO" id="GO:0004497">
    <property type="term" value="F:monooxygenase activity"/>
    <property type="evidence" value="ECO:0007669"/>
    <property type="project" value="InterPro"/>
</dbReference>
<reference evidence="2" key="1">
    <citation type="journal article" date="2020" name="Stud. Mycol.">
        <title>101 Dothideomycetes genomes: a test case for predicting lifestyles and emergence of pathogens.</title>
        <authorList>
            <person name="Haridas S."/>
            <person name="Albert R."/>
            <person name="Binder M."/>
            <person name="Bloem J."/>
            <person name="Labutti K."/>
            <person name="Salamov A."/>
            <person name="Andreopoulos B."/>
            <person name="Baker S."/>
            <person name="Barry K."/>
            <person name="Bills G."/>
            <person name="Bluhm B."/>
            <person name="Cannon C."/>
            <person name="Castanera R."/>
            <person name="Culley D."/>
            <person name="Daum C."/>
            <person name="Ezra D."/>
            <person name="Gonzalez J."/>
            <person name="Henrissat B."/>
            <person name="Kuo A."/>
            <person name="Liang C."/>
            <person name="Lipzen A."/>
            <person name="Lutzoni F."/>
            <person name="Magnuson J."/>
            <person name="Mondo S."/>
            <person name="Nolan M."/>
            <person name="Ohm R."/>
            <person name="Pangilinan J."/>
            <person name="Park H.-J."/>
            <person name="Ramirez L."/>
            <person name="Alfaro M."/>
            <person name="Sun H."/>
            <person name="Tritt A."/>
            <person name="Yoshinaga Y."/>
            <person name="Zwiers L.-H."/>
            <person name="Turgeon B."/>
            <person name="Goodwin S."/>
            <person name="Spatafora J."/>
            <person name="Crous P."/>
            <person name="Grigoriev I."/>
        </authorList>
    </citation>
    <scope>NUCLEOTIDE SEQUENCE</scope>
    <source>
        <strain evidence="2">CBS 113979</strain>
    </source>
</reference>
<dbReference type="Gene3D" id="1.10.630.10">
    <property type="entry name" value="Cytochrome P450"/>
    <property type="match status" value="1"/>
</dbReference>
<evidence type="ECO:0000256" key="1">
    <source>
        <dbReference type="PIRSR" id="PIRSR602401-1"/>
    </source>
</evidence>